<evidence type="ECO:0000256" key="3">
    <source>
        <dbReference type="SAM" id="MobiDB-lite"/>
    </source>
</evidence>
<dbReference type="PROSITE" id="PS00463">
    <property type="entry name" value="ZN2_CY6_FUNGAL_1"/>
    <property type="match status" value="1"/>
</dbReference>
<evidence type="ECO:0000259" key="4">
    <source>
        <dbReference type="PROSITE" id="PS50048"/>
    </source>
</evidence>
<feature type="compositionally biased region" description="Low complexity" evidence="3">
    <location>
        <begin position="116"/>
        <end position="131"/>
    </location>
</feature>
<protein>
    <recommendedName>
        <fullName evidence="4">Zn(2)-C6 fungal-type domain-containing protein</fullName>
    </recommendedName>
</protein>
<dbReference type="InterPro" id="IPR036864">
    <property type="entry name" value="Zn2-C6_fun-type_DNA-bd_sf"/>
</dbReference>
<feature type="region of interest" description="Disordered" evidence="3">
    <location>
        <begin position="200"/>
        <end position="219"/>
    </location>
</feature>
<dbReference type="PROSITE" id="PS50048">
    <property type="entry name" value="ZN2_CY6_FUNGAL_2"/>
    <property type="match status" value="1"/>
</dbReference>
<dbReference type="Gene3D" id="4.10.240.10">
    <property type="entry name" value="Zn(2)-C6 fungal-type DNA-binding domain"/>
    <property type="match status" value="1"/>
</dbReference>
<comment type="subcellular location">
    <subcellularLocation>
        <location evidence="1">Nucleus</location>
    </subcellularLocation>
</comment>
<dbReference type="InterPro" id="IPR001138">
    <property type="entry name" value="Zn2Cys6_DnaBD"/>
</dbReference>
<keyword evidence="6" id="KW-1185">Reference proteome</keyword>
<dbReference type="GO" id="GO:0000981">
    <property type="term" value="F:DNA-binding transcription factor activity, RNA polymerase II-specific"/>
    <property type="evidence" value="ECO:0007669"/>
    <property type="project" value="InterPro"/>
</dbReference>
<feature type="compositionally biased region" description="Polar residues" evidence="3">
    <location>
        <begin position="279"/>
        <end position="297"/>
    </location>
</feature>
<dbReference type="CDD" id="cd00067">
    <property type="entry name" value="GAL4"/>
    <property type="match status" value="1"/>
</dbReference>
<sequence length="676" mass="76383">MIPDESTPRSSWGKKARTRTGCWNCRRRRKKCDERRPTCTNCVQKRESCEWGLKLSFRSENVQTIPSSHPSMQRFAANSRDRIIEIHDVTSEVVRDYWNEACSSSSGQATDYDLGSSIQSRSSRSPTRDSTVPVDSVDSMTLEDTAADFYHTDRIDPRVFSVLNATNFDSPLSRVSSHSYDITQSAAEHLLALGRPNLSREVDMDEGPPQPQRNDDLLSPSMTGMPLLPGSSPAGISDDGIFLPGSAYLQLHTTLRSHIIDTARSTAPSRRCTPEPPSFDQTLKNGAPQTTRQSCDTATIEPRQDITPKLPELTQQEEYELWKNWTDELAQWLDKFDNECHFKTTLPLMARTHPHLRYSILACSARQMERKHSTRTSSGSLALYQEAIHRLMPELETKSTAVVASCVVLCVLEMMSCSPKAWRRHLDGCASLIHSIGMNGFSGGVEQAIFWCFARMDLCGGLISSERTLIPVTSWTPHPNLADASRLFRQAPHFDAYANYAVFLGSQVQNLFASDPSKPDYAERWSELFAFIEDWYTQRPKEMEPILSLNPDDSNYSRPFPIILFSNAPAISGNQLHHTSALLMLQRKPHGAVLRQKPRSVLWHARRICAISIGNTHHGCWTNCVQPLWLAGQVMSHPSEHRAILETYELIERETGWGTEWRRDDLKAFWGELDEG</sequence>
<dbReference type="GO" id="GO:0045944">
    <property type="term" value="P:positive regulation of transcription by RNA polymerase II"/>
    <property type="evidence" value="ECO:0007669"/>
    <property type="project" value="TreeGrafter"/>
</dbReference>
<reference evidence="5" key="1">
    <citation type="journal article" date="2020" name="Stud. Mycol.">
        <title>101 Dothideomycetes genomes: a test case for predicting lifestyles and emergence of pathogens.</title>
        <authorList>
            <person name="Haridas S."/>
            <person name="Albert R."/>
            <person name="Binder M."/>
            <person name="Bloem J."/>
            <person name="Labutti K."/>
            <person name="Salamov A."/>
            <person name="Andreopoulos B."/>
            <person name="Baker S."/>
            <person name="Barry K."/>
            <person name="Bills G."/>
            <person name="Bluhm B."/>
            <person name="Cannon C."/>
            <person name="Castanera R."/>
            <person name="Culley D."/>
            <person name="Daum C."/>
            <person name="Ezra D."/>
            <person name="Gonzalez J."/>
            <person name="Henrissat B."/>
            <person name="Kuo A."/>
            <person name="Liang C."/>
            <person name="Lipzen A."/>
            <person name="Lutzoni F."/>
            <person name="Magnuson J."/>
            <person name="Mondo S."/>
            <person name="Nolan M."/>
            <person name="Ohm R."/>
            <person name="Pangilinan J."/>
            <person name="Park H.-J."/>
            <person name="Ramirez L."/>
            <person name="Alfaro M."/>
            <person name="Sun H."/>
            <person name="Tritt A."/>
            <person name="Yoshinaga Y."/>
            <person name="Zwiers L.-H."/>
            <person name="Turgeon B."/>
            <person name="Goodwin S."/>
            <person name="Spatafora J."/>
            <person name="Crous P."/>
            <person name="Grigoriev I."/>
        </authorList>
    </citation>
    <scope>NUCLEOTIDE SEQUENCE</scope>
    <source>
        <strain evidence="5">CBS 113979</strain>
    </source>
</reference>
<dbReference type="OrthoDB" id="415590at2759"/>
<dbReference type="Pfam" id="PF11951">
    <property type="entry name" value="Fungal_trans_2"/>
    <property type="match status" value="1"/>
</dbReference>
<feature type="domain" description="Zn(2)-C6 fungal-type" evidence="4">
    <location>
        <begin position="21"/>
        <end position="51"/>
    </location>
</feature>
<dbReference type="GO" id="GO:0008270">
    <property type="term" value="F:zinc ion binding"/>
    <property type="evidence" value="ECO:0007669"/>
    <property type="project" value="InterPro"/>
</dbReference>
<feature type="region of interest" description="Disordered" evidence="3">
    <location>
        <begin position="266"/>
        <end position="297"/>
    </location>
</feature>
<dbReference type="SUPFAM" id="SSF57701">
    <property type="entry name" value="Zn2/Cys6 DNA-binding domain"/>
    <property type="match status" value="1"/>
</dbReference>
<dbReference type="PANTHER" id="PTHR37534:SF4">
    <property type="entry name" value="ZN(II)2CYS6 TRANSCRIPTION FACTOR (EUROFUNG)"/>
    <property type="match status" value="1"/>
</dbReference>
<dbReference type="GO" id="GO:0005634">
    <property type="term" value="C:nucleus"/>
    <property type="evidence" value="ECO:0007669"/>
    <property type="project" value="UniProtKB-SubCell"/>
</dbReference>
<evidence type="ECO:0000313" key="5">
    <source>
        <dbReference type="EMBL" id="KAF1989917.1"/>
    </source>
</evidence>
<dbReference type="InterPro" id="IPR021858">
    <property type="entry name" value="Fun_TF"/>
</dbReference>
<gene>
    <name evidence="5" type="ORF">K402DRAFT_325790</name>
</gene>
<dbReference type="PANTHER" id="PTHR37534">
    <property type="entry name" value="TRANSCRIPTIONAL ACTIVATOR PROTEIN UGA3"/>
    <property type="match status" value="1"/>
</dbReference>
<dbReference type="SMART" id="SM00066">
    <property type="entry name" value="GAL4"/>
    <property type="match status" value="1"/>
</dbReference>
<evidence type="ECO:0000256" key="1">
    <source>
        <dbReference type="ARBA" id="ARBA00004123"/>
    </source>
</evidence>
<feature type="region of interest" description="Disordered" evidence="3">
    <location>
        <begin position="104"/>
        <end position="134"/>
    </location>
</feature>
<dbReference type="Proteomes" id="UP000800041">
    <property type="component" value="Unassembled WGS sequence"/>
</dbReference>
<dbReference type="CDD" id="cd12148">
    <property type="entry name" value="fungal_TF_MHR"/>
    <property type="match status" value="1"/>
</dbReference>
<dbReference type="AlphaFoldDB" id="A0A6G1HA30"/>
<accession>A0A6G1HA30</accession>
<proteinExistence type="predicted"/>
<dbReference type="GO" id="GO:0000976">
    <property type="term" value="F:transcription cis-regulatory region binding"/>
    <property type="evidence" value="ECO:0007669"/>
    <property type="project" value="TreeGrafter"/>
</dbReference>
<dbReference type="EMBL" id="ML977143">
    <property type="protein sequence ID" value="KAF1989917.1"/>
    <property type="molecule type" value="Genomic_DNA"/>
</dbReference>
<organism evidence="5 6">
    <name type="scientific">Aulographum hederae CBS 113979</name>
    <dbReference type="NCBI Taxonomy" id="1176131"/>
    <lineage>
        <taxon>Eukaryota</taxon>
        <taxon>Fungi</taxon>
        <taxon>Dikarya</taxon>
        <taxon>Ascomycota</taxon>
        <taxon>Pezizomycotina</taxon>
        <taxon>Dothideomycetes</taxon>
        <taxon>Pleosporomycetidae</taxon>
        <taxon>Aulographales</taxon>
        <taxon>Aulographaceae</taxon>
    </lineage>
</organism>
<evidence type="ECO:0000256" key="2">
    <source>
        <dbReference type="ARBA" id="ARBA00023242"/>
    </source>
</evidence>
<evidence type="ECO:0000313" key="6">
    <source>
        <dbReference type="Proteomes" id="UP000800041"/>
    </source>
</evidence>
<name>A0A6G1HA30_9PEZI</name>
<dbReference type="Pfam" id="PF00172">
    <property type="entry name" value="Zn_clus"/>
    <property type="match status" value="1"/>
</dbReference>
<keyword evidence="2" id="KW-0539">Nucleus</keyword>